<comment type="caution">
    <text evidence="2">The sequence shown here is derived from an EMBL/GenBank/DDBJ whole genome shotgun (WGS) entry which is preliminary data.</text>
</comment>
<accession>A0A9W7XBK9</accession>
<dbReference type="AlphaFoldDB" id="A0A9W7XBK9"/>
<keyword evidence="3" id="KW-1185">Reference proteome</keyword>
<reference evidence="2 3" key="1">
    <citation type="submission" date="2022-10" db="EMBL/GenBank/DDBJ databases">
        <title>WGS assembly of Paspalum vaginatum 540-79.</title>
        <authorList>
            <person name="Sun G."/>
            <person name="Wase N."/>
            <person name="Shu S."/>
            <person name="Jenkins J."/>
            <person name="Zhou B."/>
            <person name="Torres-Rodriguez J."/>
            <person name="Chen C."/>
            <person name="Sandor L."/>
            <person name="Plott C."/>
            <person name="Yoshinga Y."/>
            <person name="Daum C."/>
            <person name="Qi P."/>
            <person name="Barry K."/>
            <person name="Lipzen A."/>
            <person name="Berry L."/>
            <person name="Pedersen C."/>
            <person name="Gottilla T."/>
            <person name="Foltz A."/>
            <person name="Yu H."/>
            <person name="O'Malley R."/>
            <person name="Zhang C."/>
            <person name="Devos K."/>
            <person name="Sigmon B."/>
            <person name="Yu B."/>
            <person name="Obata T."/>
            <person name="Schmutz J."/>
            <person name="Schnable J."/>
        </authorList>
    </citation>
    <scope>NUCLEOTIDE SEQUENCE [LARGE SCALE GENOMIC DNA]</scope>
    <source>
        <strain evidence="3">cv. 540-79</strain>
    </source>
</reference>
<evidence type="ECO:0000313" key="2">
    <source>
        <dbReference type="EMBL" id="KAJ1256130.1"/>
    </source>
</evidence>
<evidence type="ECO:0000313" key="3">
    <source>
        <dbReference type="Proteomes" id="UP001164776"/>
    </source>
</evidence>
<name>A0A9W7XBK9_9POAL</name>
<dbReference type="EMBL" id="MU629552">
    <property type="protein sequence ID" value="KAJ1256130.1"/>
    <property type="molecule type" value="Genomic_DNA"/>
</dbReference>
<feature type="compositionally biased region" description="Polar residues" evidence="1">
    <location>
        <begin position="1"/>
        <end position="23"/>
    </location>
</feature>
<feature type="region of interest" description="Disordered" evidence="1">
    <location>
        <begin position="1"/>
        <end position="34"/>
    </location>
</feature>
<dbReference type="Proteomes" id="UP001164776">
    <property type="component" value="Unassembled WGS sequence"/>
</dbReference>
<sequence length="124" mass="12960">MSGPLQSTPSSVHASARRQQSPSACRRPLPPGSNSPTCHCHPCLVLLRAQLPSLSPLPPYGGTEGPDELCAPPIPLLFCMPSSPPPPHSHLAAAHEAKLVACIPLRSGALEIRVKRCPVTSGLV</sequence>
<organism evidence="2 3">
    <name type="scientific">Paspalum vaginatum</name>
    <name type="common">seashore paspalum</name>
    <dbReference type="NCBI Taxonomy" id="158149"/>
    <lineage>
        <taxon>Eukaryota</taxon>
        <taxon>Viridiplantae</taxon>
        <taxon>Streptophyta</taxon>
        <taxon>Embryophyta</taxon>
        <taxon>Tracheophyta</taxon>
        <taxon>Spermatophyta</taxon>
        <taxon>Magnoliopsida</taxon>
        <taxon>Liliopsida</taxon>
        <taxon>Poales</taxon>
        <taxon>Poaceae</taxon>
        <taxon>PACMAD clade</taxon>
        <taxon>Panicoideae</taxon>
        <taxon>Andropogonodae</taxon>
        <taxon>Paspaleae</taxon>
        <taxon>Paspalinae</taxon>
        <taxon>Paspalum</taxon>
    </lineage>
</organism>
<proteinExistence type="predicted"/>
<evidence type="ECO:0000256" key="1">
    <source>
        <dbReference type="SAM" id="MobiDB-lite"/>
    </source>
</evidence>
<gene>
    <name evidence="2" type="ORF">BS78_K081500</name>
</gene>
<protein>
    <submittedName>
        <fullName evidence="2">Uncharacterized protein</fullName>
    </submittedName>
</protein>